<comment type="caution">
    <text evidence="1">The sequence shown here is derived from an EMBL/GenBank/DDBJ whole genome shotgun (WGS) entry which is preliminary data.</text>
</comment>
<dbReference type="RefSeq" id="WP_274120054.1">
    <property type="nucleotide sequence ID" value="NZ_JANIAM010000005.1"/>
</dbReference>
<dbReference type="AlphaFoldDB" id="A0A9X4D9V0"/>
<name>A0A9X4D9V0_9PSED</name>
<accession>A0A9X4D9V0</accession>
<dbReference type="EMBL" id="JANIAM010000005">
    <property type="protein sequence ID" value="MDD2111881.1"/>
    <property type="molecule type" value="Genomic_DNA"/>
</dbReference>
<proteinExistence type="predicted"/>
<reference evidence="1" key="1">
    <citation type="submission" date="2022-07" db="EMBL/GenBank/DDBJ databases">
        <title>Multi-strain Analysis of Pseudomonas putida Reveals Metabolic and Genetic Diversity.</title>
        <authorList>
            <person name="Monk J.M."/>
        </authorList>
    </citation>
    <scope>NUCLEOTIDE SEQUENCE</scope>
    <source>
        <strain evidence="1">17633</strain>
    </source>
</reference>
<evidence type="ECO:0000313" key="1">
    <source>
        <dbReference type="EMBL" id="MDD2111881.1"/>
    </source>
</evidence>
<gene>
    <name evidence="1" type="ORF">NP554_08740</name>
</gene>
<protein>
    <submittedName>
        <fullName evidence="1">Uncharacterized protein</fullName>
    </submittedName>
</protein>
<sequence>MTDIERPEDGFWPYWDEAARQQGLDPEIEAALFQNTGEYFYLGLDTIFYYAAYGSSYDIDKEAVNFDLHEFKELSYEGDPIAGKNLGADMRQKFITAIRETLKAHARDKS</sequence>
<organism evidence="1 2">
    <name type="scientific">Pseudomonas asiatica</name>
    <dbReference type="NCBI Taxonomy" id="2219225"/>
    <lineage>
        <taxon>Bacteria</taxon>
        <taxon>Pseudomonadati</taxon>
        <taxon>Pseudomonadota</taxon>
        <taxon>Gammaproteobacteria</taxon>
        <taxon>Pseudomonadales</taxon>
        <taxon>Pseudomonadaceae</taxon>
        <taxon>Pseudomonas</taxon>
    </lineage>
</organism>
<evidence type="ECO:0000313" key="2">
    <source>
        <dbReference type="Proteomes" id="UP001150728"/>
    </source>
</evidence>
<dbReference type="Proteomes" id="UP001150728">
    <property type="component" value="Unassembled WGS sequence"/>
</dbReference>